<dbReference type="PANTHER" id="PTHR33515">
    <property type="entry name" value="RIBOSOME-BINDING FACTOR A, CHLOROPLASTIC-RELATED"/>
    <property type="match status" value="1"/>
</dbReference>
<dbReference type="SUPFAM" id="SSF89919">
    <property type="entry name" value="Ribosome-binding factor A, RbfA"/>
    <property type="match status" value="1"/>
</dbReference>
<dbReference type="PROSITE" id="PS01319">
    <property type="entry name" value="RBFA"/>
    <property type="match status" value="1"/>
</dbReference>
<dbReference type="InterPro" id="IPR000238">
    <property type="entry name" value="RbfA"/>
</dbReference>
<dbReference type="KEGG" id="saf:SULAZ_1180"/>
<dbReference type="InterPro" id="IPR015946">
    <property type="entry name" value="KH_dom-like_a/b"/>
</dbReference>
<dbReference type="EMBL" id="CP001229">
    <property type="protein sequence ID" value="ACN98508.1"/>
    <property type="molecule type" value="Genomic_DNA"/>
</dbReference>
<evidence type="ECO:0000313" key="3">
    <source>
        <dbReference type="Proteomes" id="UP000001369"/>
    </source>
</evidence>
<dbReference type="PANTHER" id="PTHR33515:SF1">
    <property type="entry name" value="RIBOSOME-BINDING FACTOR A, CHLOROPLASTIC-RELATED"/>
    <property type="match status" value="1"/>
</dbReference>
<evidence type="ECO:0000313" key="2">
    <source>
        <dbReference type="EMBL" id="ACN98508.1"/>
    </source>
</evidence>
<protein>
    <submittedName>
        <fullName evidence="2">Ribosome-binding factor A</fullName>
    </submittedName>
</protein>
<proteinExistence type="predicted"/>
<sequence length="100" mass="11708">MKEKSHRMEKINSLLKKEISDIIFHEYEIGQENFITISVIDTKADLSQADIYVSALKDEDQIIDALNKESGHIRYILGKKIRMKKTPKLVFKKDIFKLQI</sequence>
<organism evidence="2 3">
    <name type="scientific">Sulfurihydrogenibium azorense (strain DSM 15241 / OCM 825 / Az-Fu1)</name>
    <dbReference type="NCBI Taxonomy" id="204536"/>
    <lineage>
        <taxon>Bacteria</taxon>
        <taxon>Pseudomonadati</taxon>
        <taxon>Aquificota</taxon>
        <taxon>Aquificia</taxon>
        <taxon>Aquificales</taxon>
        <taxon>Hydrogenothermaceae</taxon>
        <taxon>Sulfurihydrogenibium</taxon>
    </lineage>
</organism>
<dbReference type="HOGENOM" id="CLU_089475_5_2_0"/>
<dbReference type="RefSeq" id="WP_012673832.1">
    <property type="nucleotide sequence ID" value="NC_012438.1"/>
</dbReference>
<dbReference type="OrthoDB" id="14706at2"/>
<accession>C1DVL3</accession>
<name>C1DVL3_SULAA</name>
<evidence type="ECO:0000256" key="1">
    <source>
        <dbReference type="ARBA" id="ARBA00022517"/>
    </source>
</evidence>
<keyword evidence="3" id="KW-1185">Reference proteome</keyword>
<dbReference type="NCBIfam" id="TIGR00082">
    <property type="entry name" value="rbfA"/>
    <property type="match status" value="1"/>
</dbReference>
<dbReference type="Pfam" id="PF02033">
    <property type="entry name" value="RBFA"/>
    <property type="match status" value="1"/>
</dbReference>
<reference evidence="2 3" key="1">
    <citation type="journal article" date="2009" name="J. Bacteriol.">
        <title>Complete and draft genome sequences of six members of the Aquificales.</title>
        <authorList>
            <person name="Reysenbach A.L."/>
            <person name="Hamamura N."/>
            <person name="Podar M."/>
            <person name="Griffiths E."/>
            <person name="Ferreira S."/>
            <person name="Hochstein R."/>
            <person name="Heidelberg J."/>
            <person name="Johnson J."/>
            <person name="Mead D."/>
            <person name="Pohorille A."/>
            <person name="Sarmiento M."/>
            <person name="Schweighofer K."/>
            <person name="Seshadri R."/>
            <person name="Voytek M.A."/>
        </authorList>
    </citation>
    <scope>NUCLEOTIDE SEQUENCE [LARGE SCALE GENOMIC DNA]</scope>
    <source>
        <strain evidence="3">Az-Fu1 / DSM 15241 / OCM 825</strain>
    </source>
</reference>
<dbReference type="AlphaFoldDB" id="C1DVL3"/>
<dbReference type="Gene3D" id="3.30.300.20">
    <property type="match status" value="1"/>
</dbReference>
<dbReference type="InterPro" id="IPR023799">
    <property type="entry name" value="RbfA_dom_sf"/>
</dbReference>
<dbReference type="eggNOG" id="COG0858">
    <property type="taxonomic scope" value="Bacteria"/>
</dbReference>
<dbReference type="InterPro" id="IPR020053">
    <property type="entry name" value="Ribosome-bd_factorA_CS"/>
</dbReference>
<dbReference type="GO" id="GO:0005829">
    <property type="term" value="C:cytosol"/>
    <property type="evidence" value="ECO:0007669"/>
    <property type="project" value="TreeGrafter"/>
</dbReference>
<dbReference type="Proteomes" id="UP000001369">
    <property type="component" value="Chromosome"/>
</dbReference>
<keyword evidence="1" id="KW-0690">Ribosome biogenesis</keyword>
<dbReference type="STRING" id="204536.SULAZ_1180"/>
<dbReference type="GO" id="GO:0006364">
    <property type="term" value="P:rRNA processing"/>
    <property type="evidence" value="ECO:0007669"/>
    <property type="project" value="InterPro"/>
</dbReference>
<dbReference type="GO" id="GO:0043024">
    <property type="term" value="F:ribosomal small subunit binding"/>
    <property type="evidence" value="ECO:0007669"/>
    <property type="project" value="TreeGrafter"/>
</dbReference>
<gene>
    <name evidence="2" type="primary">rbfA</name>
    <name evidence="2" type="ordered locus">SULAZ_1180</name>
</gene>